<proteinExistence type="predicted"/>
<evidence type="ECO:0000313" key="3">
    <source>
        <dbReference type="Proteomes" id="UP001159363"/>
    </source>
</evidence>
<feature type="compositionally biased region" description="Basic and acidic residues" evidence="1">
    <location>
        <begin position="174"/>
        <end position="195"/>
    </location>
</feature>
<feature type="region of interest" description="Disordered" evidence="1">
    <location>
        <begin position="41"/>
        <end position="60"/>
    </location>
</feature>
<name>A0ABQ9GJ71_9NEOP</name>
<feature type="region of interest" description="Disordered" evidence="1">
    <location>
        <begin position="111"/>
        <end position="198"/>
    </location>
</feature>
<gene>
    <name evidence="2" type="ORF">PR048_025650</name>
</gene>
<organism evidence="2 3">
    <name type="scientific">Dryococelus australis</name>
    <dbReference type="NCBI Taxonomy" id="614101"/>
    <lineage>
        <taxon>Eukaryota</taxon>
        <taxon>Metazoa</taxon>
        <taxon>Ecdysozoa</taxon>
        <taxon>Arthropoda</taxon>
        <taxon>Hexapoda</taxon>
        <taxon>Insecta</taxon>
        <taxon>Pterygota</taxon>
        <taxon>Neoptera</taxon>
        <taxon>Polyneoptera</taxon>
        <taxon>Phasmatodea</taxon>
        <taxon>Verophasmatodea</taxon>
        <taxon>Anareolatae</taxon>
        <taxon>Phasmatidae</taxon>
        <taxon>Eurycanthinae</taxon>
        <taxon>Dryococelus</taxon>
    </lineage>
</organism>
<feature type="compositionally biased region" description="Basic and acidic residues" evidence="1">
    <location>
        <begin position="41"/>
        <end position="55"/>
    </location>
</feature>
<feature type="compositionally biased region" description="Basic and acidic residues" evidence="1">
    <location>
        <begin position="130"/>
        <end position="142"/>
    </location>
</feature>
<protein>
    <submittedName>
        <fullName evidence="2">Uncharacterized protein</fullName>
    </submittedName>
</protein>
<feature type="compositionally biased region" description="Acidic residues" evidence="1">
    <location>
        <begin position="113"/>
        <end position="129"/>
    </location>
</feature>
<sequence>MELLFIKNVPVLYNTDNTTENKCSDEDRTNEVERIRDLHEETENLKGNEAGEEHTPGLTGKVDVRRNEVPAETENVQENEMAYYNILGHENKGNNMRMLRKRKEMTAIHENEREADDGHDEKEGETDDSDHDKTYRPERKEIPGTSAAPDVNVLFPVDGASREDPRQNKNIGNKKKEAHELRSRGKAYETPHDQPKASFKTYTRDVGSMNLSFHHPKKDQCSLCSSYRQAEEERKTELKETYDKHIKKEAVHKKKTTAKEIAKQHPSKVAAAVFDLQQVIYLPISKESAIFYKYRLSNYNFKIYNIGNKHCLCFLWHEAISIRGSCEIATCLAIFLHILDREGIEEVHLFSDGAAGQNKNSIVIAILMYVLRHSTSLCAITLNIFEVSQGQSEEDSAQSAVSTDLSHYGDVFMPCQLPSIITLARRAAPYEVKEMQSNEFLDYKKLSEDIRIKTIKIFDSGQPVKWTEICEAFMTKEDVNCIYFKRSHTDATYERLSLKRQALDSMKNAVSKLSVTPTPLAYEKYKDLVTLCVGPNPIVRNPYYQQFYKGLPYLGQSPKTTSTVNK</sequence>
<dbReference type="EMBL" id="JARBHB010000011">
    <property type="protein sequence ID" value="KAJ8872049.1"/>
    <property type="molecule type" value="Genomic_DNA"/>
</dbReference>
<dbReference type="PANTHER" id="PTHR10773">
    <property type="entry name" value="DNA-DIRECTED RNA POLYMERASES I, II, AND III SUBUNIT RPABC2"/>
    <property type="match status" value="1"/>
</dbReference>
<evidence type="ECO:0000313" key="2">
    <source>
        <dbReference type="EMBL" id="KAJ8872049.1"/>
    </source>
</evidence>
<dbReference type="PANTHER" id="PTHR10773:SF19">
    <property type="match status" value="1"/>
</dbReference>
<evidence type="ECO:0000256" key="1">
    <source>
        <dbReference type="SAM" id="MobiDB-lite"/>
    </source>
</evidence>
<keyword evidence="3" id="KW-1185">Reference proteome</keyword>
<comment type="caution">
    <text evidence="2">The sequence shown here is derived from an EMBL/GenBank/DDBJ whole genome shotgun (WGS) entry which is preliminary data.</text>
</comment>
<accession>A0ABQ9GJ71</accession>
<reference evidence="2 3" key="1">
    <citation type="submission" date="2023-02" db="EMBL/GenBank/DDBJ databases">
        <title>LHISI_Scaffold_Assembly.</title>
        <authorList>
            <person name="Stuart O.P."/>
            <person name="Cleave R."/>
            <person name="Magrath M.J.L."/>
            <person name="Mikheyev A.S."/>
        </authorList>
    </citation>
    <scope>NUCLEOTIDE SEQUENCE [LARGE SCALE GENOMIC DNA]</scope>
    <source>
        <strain evidence="2">Daus_M_001</strain>
        <tissue evidence="2">Leg muscle</tissue>
    </source>
</reference>
<dbReference type="Proteomes" id="UP001159363">
    <property type="component" value="Chromosome 10"/>
</dbReference>